<organism evidence="8">
    <name type="scientific">Ditylum brightwellii</name>
    <dbReference type="NCBI Taxonomy" id="49249"/>
    <lineage>
        <taxon>Eukaryota</taxon>
        <taxon>Sar</taxon>
        <taxon>Stramenopiles</taxon>
        <taxon>Ochrophyta</taxon>
        <taxon>Bacillariophyta</taxon>
        <taxon>Mediophyceae</taxon>
        <taxon>Lithodesmiophycidae</taxon>
        <taxon>Lithodesmiales</taxon>
        <taxon>Lithodesmiaceae</taxon>
        <taxon>Ditylum</taxon>
    </lineage>
</organism>
<dbReference type="Gene3D" id="3.40.50.2000">
    <property type="entry name" value="Glycogen Phosphorylase B"/>
    <property type="match status" value="1"/>
</dbReference>
<evidence type="ECO:0000256" key="1">
    <source>
        <dbReference type="ARBA" id="ARBA00004229"/>
    </source>
</evidence>
<dbReference type="EMBL" id="HBGN01038936">
    <property type="protein sequence ID" value="CAD9357238.1"/>
    <property type="molecule type" value="Transcribed_RNA"/>
</dbReference>
<dbReference type="AlphaFoldDB" id="A0A7S2A4L2"/>
<dbReference type="GO" id="GO:0009507">
    <property type="term" value="C:chloroplast"/>
    <property type="evidence" value="ECO:0007669"/>
    <property type="project" value="UniProtKB-SubCell"/>
</dbReference>
<protein>
    <submittedName>
        <fullName evidence="8">Uncharacterized protein</fullName>
    </submittedName>
</protein>
<dbReference type="InterPro" id="IPR044525">
    <property type="entry name" value="DGDG1/2"/>
</dbReference>
<name>A0A7S2A4L2_9STRA</name>
<keyword evidence="6" id="KW-0808">Transferase</keyword>
<dbReference type="PANTHER" id="PTHR46132:SF1">
    <property type="entry name" value="DIGALACTOSYLDIACYLGLYCEROL SYNTHASE 2, CHLOROPLASTIC"/>
    <property type="match status" value="1"/>
</dbReference>
<accession>A0A7S2A4L2</accession>
<dbReference type="GO" id="GO:0046481">
    <property type="term" value="F:digalactosyldiacylglycerol synthase activity"/>
    <property type="evidence" value="ECO:0007669"/>
    <property type="project" value="InterPro"/>
</dbReference>
<dbReference type="PANTHER" id="PTHR46132">
    <property type="entry name" value="DIGALACTOSYLDIACYLGLYCEROL SYNTHASE 2, CHLOROPLASTIC"/>
    <property type="match status" value="1"/>
</dbReference>
<keyword evidence="5" id="KW-0934">Plastid</keyword>
<evidence type="ECO:0000256" key="7">
    <source>
        <dbReference type="ARBA" id="ARBA00023136"/>
    </source>
</evidence>
<evidence type="ECO:0000256" key="5">
    <source>
        <dbReference type="ARBA" id="ARBA00022640"/>
    </source>
</evidence>
<evidence type="ECO:0000313" key="8">
    <source>
        <dbReference type="EMBL" id="CAD9357238.1"/>
    </source>
</evidence>
<dbReference type="GO" id="GO:0016020">
    <property type="term" value="C:membrane"/>
    <property type="evidence" value="ECO:0007669"/>
    <property type="project" value="UniProtKB-SubCell"/>
</dbReference>
<evidence type="ECO:0000256" key="6">
    <source>
        <dbReference type="ARBA" id="ARBA00022679"/>
    </source>
</evidence>
<keyword evidence="7" id="KW-0472">Membrane</keyword>
<gene>
    <name evidence="8" type="ORF">DBRI1063_LOCUS24909</name>
</gene>
<proteinExistence type="inferred from homology"/>
<dbReference type="CDD" id="cd01635">
    <property type="entry name" value="Glycosyltransferase_GTB-type"/>
    <property type="match status" value="1"/>
</dbReference>
<evidence type="ECO:0000256" key="4">
    <source>
        <dbReference type="ARBA" id="ARBA00022528"/>
    </source>
</evidence>
<reference evidence="8" key="1">
    <citation type="submission" date="2021-01" db="EMBL/GenBank/DDBJ databases">
        <authorList>
            <person name="Corre E."/>
            <person name="Pelletier E."/>
            <person name="Niang G."/>
            <person name="Scheremetjew M."/>
            <person name="Finn R."/>
            <person name="Kale V."/>
            <person name="Holt S."/>
            <person name="Cochrane G."/>
            <person name="Meng A."/>
            <person name="Brown T."/>
            <person name="Cohen L."/>
        </authorList>
    </citation>
    <scope>NUCLEOTIDE SEQUENCE</scope>
    <source>
        <strain evidence="8">Pop2</strain>
    </source>
</reference>
<keyword evidence="4" id="KW-0150">Chloroplast</keyword>
<comment type="similarity">
    <text evidence="3">Belongs to the glycosyltransferase group 1 family. Glycosyltransferase 4 subfamily.</text>
</comment>
<dbReference type="SUPFAM" id="SSF53756">
    <property type="entry name" value="UDP-Glycosyltransferase/glycogen phosphorylase"/>
    <property type="match status" value="1"/>
</dbReference>
<comment type="subcellular location">
    <subcellularLocation>
        <location evidence="2">Membrane</location>
    </subcellularLocation>
    <subcellularLocation>
        <location evidence="1">Plastid</location>
        <location evidence="1">Chloroplast</location>
    </subcellularLocation>
</comment>
<evidence type="ECO:0000256" key="3">
    <source>
        <dbReference type="ARBA" id="ARBA00009481"/>
    </source>
</evidence>
<evidence type="ECO:0000256" key="2">
    <source>
        <dbReference type="ARBA" id="ARBA00004370"/>
    </source>
</evidence>
<sequence>MSSAMVRAYCHKVIKLSDTLQTFALEKEAISNVHGVRAEFTREGARRAATAIAVSNRTNSMNATVVEANNNRNNTDIYFIGKILWAKGLDKLLELEDFYRKIVGEYFPIDIFGSGPEKKEIMRAFHGRKLHFKEKADGNENSLSTIISAAMEVLNDPEFGSESGDLFEELTDEIELNGVKDDAHFFHKEEPLTAKDKLGSLLRVLSLRTESLEIDLPKSLHEWRKQPVPSRFPGRVDHALLKDQFKIFVNPSVTEVLCTTTAEALAMGKFAIIPDHPSNRFFMKFPNCLVYQNKWEFVANLRWAQSHEPEPLTPELLHEFTWEAATERFINAAAITNEEAKERARLGKTKLDERIAWFHNELGKGVKGDRLRKVLGGGPISDQVKYVKSKIEGQEPGFDECEDDIDNIFRNLGYSSITQSIRSSFEKGILLPNSLAAWI</sequence>